<dbReference type="InterPro" id="IPR050131">
    <property type="entry name" value="Peptidase_S8_subtilisin-like"/>
</dbReference>
<feature type="active site" description="Charge relay system" evidence="5">
    <location>
        <position position="110"/>
    </location>
</feature>
<keyword evidence="2 5" id="KW-0645">Protease</keyword>
<sequence>MKEKHIVLRTIREATRDVFLGPFSLPRGAESIPAGLTVEVEEVDRSKILALTRNADVVAVAPSFPMRLIAPFEDKATAKPAAGEIAWGIQSVGADTSPFTGDGVVVAVLDTGIDGSHPAFSGMNIVQEDFTGEGNGDQHGHGTHCAGTIFGRTVDGIRIGVAPGVKKVLIGKVLGAQGGSSEQIVSAIQWAVENGANVISMSLGMDFPGYVEWLKETQGFPSELATSRALEGYRANVQLFERLASLIRAQGAISQAATIMVAAAGNESRRDEDPNFEIAVSPPAVAEGIISVGALGKGNNGFTVATFSNTGANVSGPGVGVLSAKAGGGLSSKSGTSMATPHVTGVAALWAEKIKKTGVLTSWQLTARLISSAITDGLSGLDPFDIGAGLVRAPQE</sequence>
<dbReference type="eggNOG" id="COG1404">
    <property type="taxonomic scope" value="Bacteria"/>
</dbReference>
<dbReference type="InterPro" id="IPR023828">
    <property type="entry name" value="Peptidase_S8_Ser-AS"/>
</dbReference>
<dbReference type="PROSITE" id="PS00138">
    <property type="entry name" value="SUBTILASE_SER"/>
    <property type="match status" value="1"/>
</dbReference>
<dbReference type="PROSITE" id="PS00136">
    <property type="entry name" value="SUBTILASE_ASP"/>
    <property type="match status" value="1"/>
</dbReference>
<dbReference type="InterPro" id="IPR036852">
    <property type="entry name" value="Peptidase_S8/S53_dom_sf"/>
</dbReference>
<dbReference type="InterPro" id="IPR023827">
    <property type="entry name" value="Peptidase_S8_Asp-AS"/>
</dbReference>
<dbReference type="PROSITE" id="PS51892">
    <property type="entry name" value="SUBTILASE"/>
    <property type="match status" value="1"/>
</dbReference>
<accession>I3II98</accession>
<dbReference type="OrthoDB" id="252653at2"/>
<evidence type="ECO:0000256" key="5">
    <source>
        <dbReference type="PROSITE-ProRule" id="PRU01240"/>
    </source>
</evidence>
<evidence type="ECO:0000313" key="9">
    <source>
        <dbReference type="Proteomes" id="UP000002985"/>
    </source>
</evidence>
<dbReference type="PANTHER" id="PTHR43806:SF11">
    <property type="entry name" value="CEREVISIN-RELATED"/>
    <property type="match status" value="1"/>
</dbReference>
<gene>
    <name evidence="8" type="ORF">KSU1_B0586</name>
</gene>
<dbReference type="PANTHER" id="PTHR43806">
    <property type="entry name" value="PEPTIDASE S8"/>
    <property type="match status" value="1"/>
</dbReference>
<dbReference type="STRING" id="247490.KSU1_B0586"/>
<protein>
    <submittedName>
        <fullName evidence="8">Peptidase</fullName>
    </submittedName>
</protein>
<evidence type="ECO:0000259" key="7">
    <source>
        <dbReference type="Pfam" id="PF00082"/>
    </source>
</evidence>
<feature type="active site" description="Charge relay system" evidence="5">
    <location>
        <position position="141"/>
    </location>
</feature>
<organism evidence="8 9">
    <name type="scientific">Candidatus Jettenia caeni</name>
    <dbReference type="NCBI Taxonomy" id="247490"/>
    <lineage>
        <taxon>Bacteria</taxon>
        <taxon>Pseudomonadati</taxon>
        <taxon>Planctomycetota</taxon>
        <taxon>Candidatus Brocadiia</taxon>
        <taxon>Candidatus Brocadiales</taxon>
        <taxon>Candidatus Brocadiaceae</taxon>
        <taxon>Candidatus Jettenia</taxon>
    </lineage>
</organism>
<name>I3II98_9BACT</name>
<evidence type="ECO:0000313" key="8">
    <source>
        <dbReference type="EMBL" id="GAB61443.1"/>
    </source>
</evidence>
<comment type="caution">
    <text evidence="8">The sequence shown here is derived from an EMBL/GenBank/DDBJ whole genome shotgun (WGS) entry which is preliminary data.</text>
</comment>
<evidence type="ECO:0000256" key="1">
    <source>
        <dbReference type="ARBA" id="ARBA00011073"/>
    </source>
</evidence>
<dbReference type="SUPFAM" id="SSF52743">
    <property type="entry name" value="Subtilisin-like"/>
    <property type="match status" value="1"/>
</dbReference>
<evidence type="ECO:0000256" key="4">
    <source>
        <dbReference type="ARBA" id="ARBA00022825"/>
    </source>
</evidence>
<evidence type="ECO:0000256" key="3">
    <source>
        <dbReference type="ARBA" id="ARBA00022801"/>
    </source>
</evidence>
<dbReference type="Proteomes" id="UP000002985">
    <property type="component" value="Unassembled WGS sequence"/>
</dbReference>
<dbReference type="AlphaFoldDB" id="I3II98"/>
<keyword evidence="9" id="KW-1185">Reference proteome</keyword>
<dbReference type="InterPro" id="IPR015500">
    <property type="entry name" value="Peptidase_S8_subtilisin-rel"/>
</dbReference>
<dbReference type="CDD" id="cd07480">
    <property type="entry name" value="Peptidases_S8_12"/>
    <property type="match status" value="1"/>
</dbReference>
<evidence type="ECO:0000256" key="2">
    <source>
        <dbReference type="ARBA" id="ARBA00022670"/>
    </source>
</evidence>
<feature type="active site" description="Charge relay system" evidence="5">
    <location>
        <position position="337"/>
    </location>
</feature>
<proteinExistence type="inferred from homology"/>
<keyword evidence="4 5" id="KW-0720">Serine protease</keyword>
<evidence type="ECO:0000256" key="6">
    <source>
        <dbReference type="RuleBase" id="RU003355"/>
    </source>
</evidence>
<dbReference type="PRINTS" id="PR00723">
    <property type="entry name" value="SUBTILISIN"/>
</dbReference>
<dbReference type="GO" id="GO:0006508">
    <property type="term" value="P:proteolysis"/>
    <property type="evidence" value="ECO:0007669"/>
    <property type="project" value="UniProtKB-KW"/>
</dbReference>
<reference evidence="8 9" key="1">
    <citation type="journal article" date="2012" name="FEBS Lett.">
        <title>Anammox organism KSU-1 expresses a NirK-type copper-containing nitrite reductase instead of a NirS-type with cytochrome cd1.</title>
        <authorList>
            <person name="Hira D."/>
            <person name="Toh H."/>
            <person name="Migita C.T."/>
            <person name="Okubo H."/>
            <person name="Nishiyama T."/>
            <person name="Hattori M."/>
            <person name="Furukawa K."/>
            <person name="Fujii T."/>
        </authorList>
    </citation>
    <scope>NUCLEOTIDE SEQUENCE [LARGE SCALE GENOMIC DNA]</scope>
</reference>
<comment type="similarity">
    <text evidence="1 5 6">Belongs to the peptidase S8 family.</text>
</comment>
<keyword evidence="3 5" id="KW-0378">Hydrolase</keyword>
<dbReference type="GO" id="GO:0004252">
    <property type="term" value="F:serine-type endopeptidase activity"/>
    <property type="evidence" value="ECO:0007669"/>
    <property type="project" value="UniProtKB-UniRule"/>
</dbReference>
<dbReference type="Gene3D" id="3.40.50.200">
    <property type="entry name" value="Peptidase S8/S53 domain"/>
    <property type="match status" value="1"/>
</dbReference>
<dbReference type="InterPro" id="IPR000209">
    <property type="entry name" value="Peptidase_S8/S53_dom"/>
</dbReference>
<dbReference type="Pfam" id="PF00082">
    <property type="entry name" value="Peptidase_S8"/>
    <property type="match status" value="1"/>
</dbReference>
<dbReference type="EMBL" id="BAFH01000002">
    <property type="protein sequence ID" value="GAB61443.1"/>
    <property type="molecule type" value="Genomic_DNA"/>
</dbReference>
<feature type="domain" description="Peptidase S8/S53" evidence="7">
    <location>
        <begin position="101"/>
        <end position="382"/>
    </location>
</feature>